<name>K2H3M3_9BACI</name>
<feature type="transmembrane region" description="Helical" evidence="1">
    <location>
        <begin position="27"/>
        <end position="47"/>
    </location>
</feature>
<keyword evidence="4" id="KW-1185">Reference proteome</keyword>
<protein>
    <submittedName>
        <fullName evidence="3">Uncharacterized protein</fullName>
    </submittedName>
</protein>
<dbReference type="AlphaFoldDB" id="K2H3M3"/>
<keyword evidence="1" id="KW-1133">Transmembrane helix</keyword>
<dbReference type="Proteomes" id="UP000011746">
    <property type="component" value="Unassembled WGS sequence"/>
</dbReference>
<keyword evidence="1" id="KW-0472">Membrane</keyword>
<dbReference type="STRING" id="1230341.AAV35_012780"/>
<keyword evidence="1" id="KW-0812">Transmembrane</keyword>
<evidence type="ECO:0000313" key="3">
    <source>
        <dbReference type="EMBL" id="EKE30470.1"/>
    </source>
</evidence>
<dbReference type="KEGG" id="sje:AAV35_012780"/>
<dbReference type="Proteomes" id="UP000092654">
    <property type="component" value="Chromosome"/>
</dbReference>
<evidence type="ECO:0000313" key="5">
    <source>
        <dbReference type="Proteomes" id="UP000092654"/>
    </source>
</evidence>
<reference evidence="3 4" key="1">
    <citation type="journal article" date="2012" name="J. Bacteriol.">
        <title>Draft Genome Sequence of Salimicrobium sp. Strain MJ3, Isolated from Myulchi-Jeot, Korean Fermented Seafood.</title>
        <authorList>
            <person name="Lee S.H."/>
            <person name="Jung J.Y."/>
            <person name="Jeon C.O."/>
        </authorList>
    </citation>
    <scope>NUCLEOTIDE SEQUENCE [LARGE SCALE GENOMIC DNA]</scope>
    <source>
        <strain evidence="3 4">MJ3</strain>
    </source>
</reference>
<proteinExistence type="predicted"/>
<dbReference type="EMBL" id="CP011361">
    <property type="protein sequence ID" value="AKG05538.1"/>
    <property type="molecule type" value="Genomic_DNA"/>
</dbReference>
<accession>K2H3M3</accession>
<gene>
    <name evidence="2" type="ORF">AAV35_012780</name>
    <name evidence="3" type="ORF">MJ3_13554</name>
</gene>
<dbReference type="RefSeq" id="WP_008592642.1">
    <property type="nucleotide sequence ID" value="NZ_AMPQ01000045.1"/>
</dbReference>
<evidence type="ECO:0000313" key="2">
    <source>
        <dbReference type="EMBL" id="AKG05538.1"/>
    </source>
</evidence>
<reference evidence="2" key="3">
    <citation type="submission" date="2016-11" db="EMBL/GenBank/DDBJ databases">
        <title>Salimicrobium jeotgali MJ3, isolated from Myulchi jeot, a traditional Korean fermented seafood.</title>
        <authorList>
            <person name="Kim K.H."/>
            <person name="Jeon C.O."/>
            <person name="Jin H.M."/>
        </authorList>
    </citation>
    <scope>NUCLEOTIDE SEQUENCE</scope>
    <source>
        <strain evidence="2">MJ3</strain>
    </source>
</reference>
<reference evidence="5" key="2">
    <citation type="submission" date="2015-06" db="EMBL/GenBank/DDBJ databases">
        <title>Salimicrobium jeotgali MJ3, isolated from Myulchi jeot, a traditional Korean fermented seafood.</title>
        <authorList>
            <person name="Kim K.H."/>
            <person name="Jeon C.O."/>
            <person name="Jin H.M."/>
        </authorList>
    </citation>
    <scope>NUCLEOTIDE SEQUENCE [LARGE SCALE GENOMIC DNA]</scope>
    <source>
        <strain evidence="5">MJ3</strain>
    </source>
</reference>
<evidence type="ECO:0000313" key="4">
    <source>
        <dbReference type="Proteomes" id="UP000011746"/>
    </source>
</evidence>
<feature type="transmembrane region" description="Helical" evidence="1">
    <location>
        <begin position="5"/>
        <end position="21"/>
    </location>
</feature>
<evidence type="ECO:0000256" key="1">
    <source>
        <dbReference type="SAM" id="Phobius"/>
    </source>
</evidence>
<dbReference type="EMBL" id="AMPQ01000045">
    <property type="protein sequence ID" value="EKE30470.1"/>
    <property type="molecule type" value="Genomic_DNA"/>
</dbReference>
<sequence>MIAIPIVYIMIGLGISFLLNARDDWTAHIALAFASPVFIAGALIIIIGREGSKFWNEAFDYKKKG</sequence>
<organism evidence="3 4">
    <name type="scientific">Salimicrobium jeotgali</name>
    <dbReference type="NCBI Taxonomy" id="1230341"/>
    <lineage>
        <taxon>Bacteria</taxon>
        <taxon>Bacillati</taxon>
        <taxon>Bacillota</taxon>
        <taxon>Bacilli</taxon>
        <taxon>Bacillales</taxon>
        <taxon>Bacillaceae</taxon>
        <taxon>Salimicrobium</taxon>
    </lineage>
</organism>